<feature type="compositionally biased region" description="Pro residues" evidence="1">
    <location>
        <begin position="353"/>
        <end position="368"/>
    </location>
</feature>
<dbReference type="AlphaFoldDB" id="A0A165JS19"/>
<organism evidence="2 3">
    <name type="scientific">Calocera cornea HHB12733</name>
    <dbReference type="NCBI Taxonomy" id="1353952"/>
    <lineage>
        <taxon>Eukaryota</taxon>
        <taxon>Fungi</taxon>
        <taxon>Dikarya</taxon>
        <taxon>Basidiomycota</taxon>
        <taxon>Agaricomycotina</taxon>
        <taxon>Dacrymycetes</taxon>
        <taxon>Dacrymycetales</taxon>
        <taxon>Dacrymycetaceae</taxon>
        <taxon>Calocera</taxon>
    </lineage>
</organism>
<feature type="compositionally biased region" description="Basic and acidic residues" evidence="1">
    <location>
        <begin position="661"/>
        <end position="680"/>
    </location>
</feature>
<feature type="region of interest" description="Disordered" evidence="1">
    <location>
        <begin position="628"/>
        <end position="690"/>
    </location>
</feature>
<accession>A0A165JS19</accession>
<feature type="compositionally biased region" description="Polar residues" evidence="1">
    <location>
        <begin position="527"/>
        <end position="542"/>
    </location>
</feature>
<evidence type="ECO:0000256" key="1">
    <source>
        <dbReference type="SAM" id="MobiDB-lite"/>
    </source>
</evidence>
<feature type="compositionally biased region" description="Low complexity" evidence="1">
    <location>
        <begin position="552"/>
        <end position="567"/>
    </location>
</feature>
<feature type="region of interest" description="Disordered" evidence="1">
    <location>
        <begin position="134"/>
        <end position="157"/>
    </location>
</feature>
<dbReference type="EMBL" id="KV423918">
    <property type="protein sequence ID" value="KZT62198.1"/>
    <property type="molecule type" value="Genomic_DNA"/>
</dbReference>
<feature type="compositionally biased region" description="Basic and acidic residues" evidence="1">
    <location>
        <begin position="628"/>
        <end position="646"/>
    </location>
</feature>
<protein>
    <submittedName>
        <fullName evidence="2">Uncharacterized protein</fullName>
    </submittedName>
</protein>
<dbReference type="InParanoid" id="A0A165JS19"/>
<feature type="compositionally biased region" description="Polar residues" evidence="1">
    <location>
        <begin position="390"/>
        <end position="399"/>
    </location>
</feature>
<proteinExistence type="predicted"/>
<feature type="region of interest" description="Disordered" evidence="1">
    <location>
        <begin position="307"/>
        <end position="336"/>
    </location>
</feature>
<sequence length="720" mass="77978">MVFSFFKTLFQGFKSSQMASTSPRNVANVDHNSDSFHYSYYTDRDDIYYAALHGIYEVPVGAHGLGFVHAPHGIVSAPHGIVPAPHGIVPAPHGIVPVHPHLGFAMSTLAQPWAGRGSPKIHVVPLMALTQSRPPINLPPNRRGTASPTRSVSPKRALGAELYEPTRYTPLKRQRDEEDLNEELPPATRQTMRTVADTTRRRNVVVGPSPEGLQWETPHGIVTSGPLTLLPTWEEAMAGARPFDDEWNAKLEHRMALHGFPKGAIGSTYTQIRCEEEERLRLEREREEQDEHISRAYPMMRSAIGFDLDAPEIPGPSRESEMLEESSSRASSEESIDPRLPILQDHLAAVGAVPPPPPAPPLPSPPGTPTSELSDLPPLPDMGDLPPLVASTQPPSTQPRVPRSHGESASGGLSHENPIGAPSSAASVHPVAAERSFAALPKRAAKGRGAPQTTTTTVEGRRGSPDPVNPIPEPSQPQRIDKGKKRAVEDDSPLRPDASPKRQRLDSQSPSPAWHTATESVLRRARNSSTHSGTGSWASGETSARLLEQSSPATATPPNAATFTAGTSGPSSSTRPAVPQGDPHHSNAQADAQRMGYLMTRPVHRERHRHIRVDANFMVQENLVHGRADDSAVEADRSGLDGRADGRASATNTTVVPWVEDEVRPVSEPTSSDHAERDSQEEVYSPDEVSTALPLLAGSSSAPDWYEIFKNDHDATFNYV</sequence>
<dbReference type="Proteomes" id="UP000076842">
    <property type="component" value="Unassembled WGS sequence"/>
</dbReference>
<gene>
    <name evidence="2" type="ORF">CALCODRAFT_552758</name>
</gene>
<keyword evidence="3" id="KW-1185">Reference proteome</keyword>
<feature type="compositionally biased region" description="Low complexity" evidence="1">
    <location>
        <begin position="421"/>
        <end position="433"/>
    </location>
</feature>
<name>A0A165JS19_9BASI</name>
<reference evidence="2 3" key="1">
    <citation type="journal article" date="2016" name="Mol. Biol. Evol.">
        <title>Comparative Genomics of Early-Diverging Mushroom-Forming Fungi Provides Insights into the Origins of Lignocellulose Decay Capabilities.</title>
        <authorList>
            <person name="Nagy L.G."/>
            <person name="Riley R."/>
            <person name="Tritt A."/>
            <person name="Adam C."/>
            <person name="Daum C."/>
            <person name="Floudas D."/>
            <person name="Sun H."/>
            <person name="Yadav J.S."/>
            <person name="Pangilinan J."/>
            <person name="Larsson K.H."/>
            <person name="Matsuura K."/>
            <person name="Barry K."/>
            <person name="Labutti K."/>
            <person name="Kuo R."/>
            <person name="Ohm R.A."/>
            <person name="Bhattacharya S.S."/>
            <person name="Shirouzu T."/>
            <person name="Yoshinaga Y."/>
            <person name="Martin F.M."/>
            <person name="Grigoriev I.V."/>
            <person name="Hibbett D.S."/>
        </authorList>
    </citation>
    <scope>NUCLEOTIDE SEQUENCE [LARGE SCALE GENOMIC DNA]</scope>
    <source>
        <strain evidence="2 3">HHB12733</strain>
    </source>
</reference>
<evidence type="ECO:0000313" key="2">
    <source>
        <dbReference type="EMBL" id="KZT62198.1"/>
    </source>
</evidence>
<feature type="region of interest" description="Disordered" evidence="1">
    <location>
        <begin position="350"/>
        <end position="603"/>
    </location>
</feature>
<feature type="compositionally biased region" description="Basic and acidic residues" evidence="1">
    <location>
        <begin position="486"/>
        <end position="505"/>
    </location>
</feature>
<feature type="compositionally biased region" description="Low complexity" evidence="1">
    <location>
        <begin position="369"/>
        <end position="388"/>
    </location>
</feature>
<evidence type="ECO:0000313" key="3">
    <source>
        <dbReference type="Proteomes" id="UP000076842"/>
    </source>
</evidence>